<protein>
    <submittedName>
        <fullName evidence="8">Tetratricopeptide repeat (TPR)-like superfamily protein</fullName>
    </submittedName>
</protein>
<dbReference type="AlphaFoldDB" id="A0ABD1X0R3"/>
<keyword evidence="3" id="KW-0677">Repeat</keyword>
<evidence type="ECO:0000313" key="8">
    <source>
        <dbReference type="EMBL" id="KAL2555377.1"/>
    </source>
</evidence>
<dbReference type="InterPro" id="IPR002885">
    <property type="entry name" value="PPR_rpt"/>
</dbReference>
<dbReference type="NCBIfam" id="TIGR00756">
    <property type="entry name" value="PPR"/>
    <property type="match status" value="6"/>
</dbReference>
<evidence type="ECO:0000256" key="3">
    <source>
        <dbReference type="ARBA" id="ARBA00022737"/>
    </source>
</evidence>
<name>A0ABD1X0R3_9LAMI</name>
<dbReference type="PANTHER" id="PTHR24015:SF548">
    <property type="entry name" value="OS08G0340900 PROTEIN"/>
    <property type="match status" value="1"/>
</dbReference>
<gene>
    <name evidence="8" type="ORF">Fot_00116</name>
</gene>
<feature type="domain" description="DYW" evidence="7">
    <location>
        <begin position="571"/>
        <end position="662"/>
    </location>
</feature>
<evidence type="ECO:0000259" key="7">
    <source>
        <dbReference type="Pfam" id="PF14432"/>
    </source>
</evidence>
<comment type="subcellular location">
    <subcellularLocation>
        <location evidence="1">Mitochondrion</location>
    </subcellularLocation>
</comment>
<dbReference type="Proteomes" id="UP001604277">
    <property type="component" value="Unassembled WGS sequence"/>
</dbReference>
<reference evidence="9" key="1">
    <citation type="submission" date="2024-07" db="EMBL/GenBank/DDBJ databases">
        <title>Two chromosome-level genome assemblies of Korean endemic species Abeliophyllum distichum and Forsythia ovata (Oleaceae).</title>
        <authorList>
            <person name="Jang H."/>
        </authorList>
    </citation>
    <scope>NUCLEOTIDE SEQUENCE [LARGE SCALE GENOMIC DNA]</scope>
</reference>
<dbReference type="PANTHER" id="PTHR24015">
    <property type="entry name" value="OS07G0578800 PROTEIN-RELATED"/>
    <property type="match status" value="1"/>
</dbReference>
<keyword evidence="4" id="KW-0809">Transit peptide</keyword>
<feature type="repeat" description="PPR" evidence="6">
    <location>
        <begin position="291"/>
        <end position="325"/>
    </location>
</feature>
<organism evidence="8 9">
    <name type="scientific">Forsythia ovata</name>
    <dbReference type="NCBI Taxonomy" id="205694"/>
    <lineage>
        <taxon>Eukaryota</taxon>
        <taxon>Viridiplantae</taxon>
        <taxon>Streptophyta</taxon>
        <taxon>Embryophyta</taxon>
        <taxon>Tracheophyta</taxon>
        <taxon>Spermatophyta</taxon>
        <taxon>Magnoliopsida</taxon>
        <taxon>eudicotyledons</taxon>
        <taxon>Gunneridae</taxon>
        <taxon>Pentapetalae</taxon>
        <taxon>asterids</taxon>
        <taxon>lamiids</taxon>
        <taxon>Lamiales</taxon>
        <taxon>Oleaceae</taxon>
        <taxon>Forsythieae</taxon>
        <taxon>Forsythia</taxon>
    </lineage>
</organism>
<dbReference type="InterPro" id="IPR032867">
    <property type="entry name" value="DYW_dom"/>
</dbReference>
<keyword evidence="5" id="KW-0496">Mitochondrion</keyword>
<feature type="repeat" description="PPR" evidence="6">
    <location>
        <begin position="357"/>
        <end position="391"/>
    </location>
</feature>
<dbReference type="PROSITE" id="PS51375">
    <property type="entry name" value="PPR"/>
    <property type="match status" value="6"/>
</dbReference>
<dbReference type="FunFam" id="1.25.40.10:FF:000711">
    <property type="entry name" value="Tetratricopeptide repeat (TPR)-like superfamily protein"/>
    <property type="match status" value="1"/>
</dbReference>
<dbReference type="FunFam" id="1.25.40.10:FF:000227">
    <property type="entry name" value="Pentatricopeptide repeat-containing protein At3g13880"/>
    <property type="match status" value="1"/>
</dbReference>
<dbReference type="GO" id="GO:0005739">
    <property type="term" value="C:mitochondrion"/>
    <property type="evidence" value="ECO:0007669"/>
    <property type="project" value="UniProtKB-SubCell"/>
</dbReference>
<dbReference type="Pfam" id="PF13041">
    <property type="entry name" value="PPR_2"/>
    <property type="match status" value="4"/>
</dbReference>
<feature type="repeat" description="PPR" evidence="6">
    <location>
        <begin position="256"/>
        <end position="290"/>
    </location>
</feature>
<dbReference type="Pfam" id="PF01535">
    <property type="entry name" value="PPR"/>
    <property type="match status" value="2"/>
</dbReference>
<sequence length="694" mass="78425">MKKISHNSIIRSTAPVIRIRSLHSDFFHNFVSTAASTSPCPLIEDSESEENKDSYQVSGVIQDKDFLKKTHNGKVLVLDLIDRGAMEPDARLYNQLLKRCTELGKLKEGQMIHSHFSNSKFNHYTVTYNTLINMYAKCDELDLARKVFDEMPERDMVSYTVLITGYSQNNESQKALELFLEMVRMGLRPNQFTFGSVLKAAGSLQNEGMGMGIHGMCVKYRYEENVYVGSALVDMHARCGQMEEAQAMFDGLERKNEVSWNAVIAAYARKGEGENALRFFSDMKRDGFEPTHFTYSSVFVACASTGALEQGKWVHADMVKSGLKLIAFVGNTLLDMYGKAGSIEDAKKVFDRLAKRDLVSWNSMLTAYAQHGLGKETVECFEDLRRMGFQPNEVTFLCVLNACSHAGILDKGLYYFELMKKFKIEPEVSHYVTVVDLLGRAGQLDRAVRFIQEMTIEPTAAVWKALLGACRMHKNMELGAYAAEHVFELDPYDSGPHVLLSNIYASAGRWSNAAKVRKMMNESGVKKEPACSWVELENAVHIFVANDITHPQREEIGRMWEKTADKIKKIGYVPDTTHVLWGADQEEREERLQNHSEKLALAFALLNTPPGSPIRIKKNIRVCGDCHTAFKFVSVVENREIILRDTNRFHHFRGGYCSCGDYCDLLWKERTSANIDGPDLLMTFLEMGLVLIGP</sequence>
<evidence type="ECO:0000256" key="1">
    <source>
        <dbReference type="ARBA" id="ARBA00004173"/>
    </source>
</evidence>
<feature type="repeat" description="PPR" evidence="6">
    <location>
        <begin position="392"/>
        <end position="426"/>
    </location>
</feature>
<dbReference type="EMBL" id="JBFOLJ010000001">
    <property type="protein sequence ID" value="KAL2555377.1"/>
    <property type="molecule type" value="Genomic_DNA"/>
</dbReference>
<evidence type="ECO:0000256" key="4">
    <source>
        <dbReference type="ARBA" id="ARBA00022946"/>
    </source>
</evidence>
<dbReference type="Pfam" id="PF20431">
    <property type="entry name" value="E_motif"/>
    <property type="match status" value="1"/>
</dbReference>
<comment type="similarity">
    <text evidence="2">Belongs to the PPR family. PCMP-H subfamily.</text>
</comment>
<evidence type="ECO:0000256" key="5">
    <source>
        <dbReference type="ARBA" id="ARBA00023128"/>
    </source>
</evidence>
<dbReference type="InterPro" id="IPR046848">
    <property type="entry name" value="E_motif"/>
</dbReference>
<dbReference type="InterPro" id="IPR011990">
    <property type="entry name" value="TPR-like_helical_dom_sf"/>
</dbReference>
<evidence type="ECO:0000256" key="2">
    <source>
        <dbReference type="ARBA" id="ARBA00006643"/>
    </source>
</evidence>
<dbReference type="FunFam" id="1.25.40.10:FF:000501">
    <property type="entry name" value="Putative pentatricopeptide repeat-containing protein mitochondrial"/>
    <property type="match status" value="1"/>
</dbReference>
<proteinExistence type="inferred from homology"/>
<dbReference type="InterPro" id="IPR046960">
    <property type="entry name" value="PPR_At4g14850-like_plant"/>
</dbReference>
<keyword evidence="9" id="KW-1185">Reference proteome</keyword>
<dbReference type="Gene3D" id="1.25.40.10">
    <property type="entry name" value="Tetratricopeptide repeat domain"/>
    <property type="match status" value="3"/>
</dbReference>
<feature type="repeat" description="PPR" evidence="6">
    <location>
        <begin position="124"/>
        <end position="154"/>
    </location>
</feature>
<dbReference type="Pfam" id="PF14432">
    <property type="entry name" value="DYW_deaminase"/>
    <property type="match status" value="1"/>
</dbReference>
<comment type="caution">
    <text evidence="8">The sequence shown here is derived from an EMBL/GenBank/DDBJ whole genome shotgun (WGS) entry which is preliminary data.</text>
</comment>
<accession>A0ABD1X0R3</accession>
<evidence type="ECO:0000256" key="6">
    <source>
        <dbReference type="PROSITE-ProRule" id="PRU00708"/>
    </source>
</evidence>
<evidence type="ECO:0000313" key="9">
    <source>
        <dbReference type="Proteomes" id="UP001604277"/>
    </source>
</evidence>
<feature type="repeat" description="PPR" evidence="6">
    <location>
        <begin position="155"/>
        <end position="189"/>
    </location>
</feature>